<evidence type="ECO:0000313" key="3">
    <source>
        <dbReference type="Proteomes" id="UP001596170"/>
    </source>
</evidence>
<sequence length="94" mass="10710">MWKKNAVVFGMSALLLVGCNMRDDDIPTNETPMEDDANDVREDVQDVVPNGDVTPTEEDKNVDEDKDMMKDPNTEEEEILEDDMDTRDADDKDE</sequence>
<gene>
    <name evidence="2" type="ORF">ACFPYN_12670</name>
</gene>
<keyword evidence="3" id="KW-1185">Reference proteome</keyword>
<protein>
    <recommendedName>
        <fullName evidence="4">DNA primase</fullName>
    </recommendedName>
</protein>
<evidence type="ECO:0000313" key="2">
    <source>
        <dbReference type="EMBL" id="MFC6040277.1"/>
    </source>
</evidence>
<accession>A0ABW1LAP5</accession>
<comment type="caution">
    <text evidence="2">The sequence shown here is derived from an EMBL/GenBank/DDBJ whole genome shotgun (WGS) entry which is preliminary data.</text>
</comment>
<dbReference type="PROSITE" id="PS51257">
    <property type="entry name" value="PROKAR_LIPOPROTEIN"/>
    <property type="match status" value="1"/>
</dbReference>
<proteinExistence type="predicted"/>
<evidence type="ECO:0008006" key="4">
    <source>
        <dbReference type="Google" id="ProtNLM"/>
    </source>
</evidence>
<reference evidence="3" key="1">
    <citation type="journal article" date="2019" name="Int. J. Syst. Evol. Microbiol.">
        <title>The Global Catalogue of Microorganisms (GCM) 10K type strain sequencing project: providing services to taxonomists for standard genome sequencing and annotation.</title>
        <authorList>
            <consortium name="The Broad Institute Genomics Platform"/>
            <consortium name="The Broad Institute Genome Sequencing Center for Infectious Disease"/>
            <person name="Wu L."/>
            <person name="Ma J."/>
        </authorList>
    </citation>
    <scope>NUCLEOTIDE SEQUENCE [LARGE SCALE GENOMIC DNA]</scope>
    <source>
        <strain evidence="3">CCUG 54527</strain>
    </source>
</reference>
<feature type="compositionally biased region" description="Acidic residues" evidence="1">
    <location>
        <begin position="74"/>
        <end position="85"/>
    </location>
</feature>
<dbReference type="EMBL" id="JBHSRI010000019">
    <property type="protein sequence ID" value="MFC6040277.1"/>
    <property type="molecule type" value="Genomic_DNA"/>
</dbReference>
<organism evidence="2 3">
    <name type="scientific">Paenisporosarcina macmurdoensis</name>
    <dbReference type="NCBI Taxonomy" id="212659"/>
    <lineage>
        <taxon>Bacteria</taxon>
        <taxon>Bacillati</taxon>
        <taxon>Bacillota</taxon>
        <taxon>Bacilli</taxon>
        <taxon>Bacillales</taxon>
        <taxon>Caryophanaceae</taxon>
        <taxon>Paenisporosarcina</taxon>
    </lineage>
</organism>
<dbReference type="RefSeq" id="WP_377734672.1">
    <property type="nucleotide sequence ID" value="NZ_JBHSRI010000019.1"/>
</dbReference>
<feature type="region of interest" description="Disordered" evidence="1">
    <location>
        <begin position="23"/>
        <end position="94"/>
    </location>
</feature>
<dbReference type="Proteomes" id="UP001596170">
    <property type="component" value="Unassembled WGS sequence"/>
</dbReference>
<name>A0ABW1LAP5_9BACL</name>
<evidence type="ECO:0000256" key="1">
    <source>
        <dbReference type="SAM" id="MobiDB-lite"/>
    </source>
</evidence>